<evidence type="ECO:0000256" key="12">
    <source>
        <dbReference type="ARBA" id="ARBA00061423"/>
    </source>
</evidence>
<dbReference type="PATRIC" id="fig|54005.3.peg.1263"/>
<gene>
    <name evidence="19" type="ORF">HMPREF3229_01280</name>
</gene>
<evidence type="ECO:0000256" key="7">
    <source>
        <dbReference type="ARBA" id="ARBA00023049"/>
    </source>
</evidence>
<evidence type="ECO:0000313" key="20">
    <source>
        <dbReference type="Proteomes" id="UP000070174"/>
    </source>
</evidence>
<comment type="catalytic activity">
    <reaction evidence="9">
        <text>Hydrolysis of dipeptides, preferentially hydrophobic dipeptides including prolyl amino acids.</text>
        <dbReference type="EC" id="3.4.13.18"/>
    </reaction>
</comment>
<evidence type="ECO:0000256" key="16">
    <source>
        <dbReference type="ARBA" id="ARBA00077688"/>
    </source>
</evidence>
<evidence type="ECO:0000256" key="15">
    <source>
        <dbReference type="ARBA" id="ARBA00076004"/>
    </source>
</evidence>
<evidence type="ECO:0000256" key="17">
    <source>
        <dbReference type="ARBA" id="ARBA00078074"/>
    </source>
</evidence>
<dbReference type="NCBIfam" id="TIGR01893">
    <property type="entry name" value="aa-his-dipept"/>
    <property type="match status" value="1"/>
</dbReference>
<evidence type="ECO:0000256" key="14">
    <source>
        <dbReference type="ARBA" id="ARBA00075285"/>
    </source>
</evidence>
<dbReference type="GO" id="GO:0006508">
    <property type="term" value="P:proteolysis"/>
    <property type="evidence" value="ECO:0007669"/>
    <property type="project" value="UniProtKB-KW"/>
</dbReference>
<dbReference type="RefSeq" id="WP_060800346.1">
    <property type="nucleotide sequence ID" value="NZ_KQ957101.1"/>
</dbReference>
<dbReference type="FunFam" id="3.40.630.10:FF:000018">
    <property type="entry name" value="Aminoacyl-histidine dipeptidase PepD"/>
    <property type="match status" value="1"/>
</dbReference>
<accession>A0A133PM85</accession>
<keyword evidence="6" id="KW-0862">Zinc</keyword>
<dbReference type="GO" id="GO:0046872">
    <property type="term" value="F:metal ion binding"/>
    <property type="evidence" value="ECO:0007669"/>
    <property type="project" value="UniProtKB-KW"/>
</dbReference>
<dbReference type="PANTHER" id="PTHR43501">
    <property type="entry name" value="CYTOSOL NON-SPECIFIC DIPEPTIDASE"/>
    <property type="match status" value="1"/>
</dbReference>
<dbReference type="Pfam" id="PF07687">
    <property type="entry name" value="M20_dimer"/>
    <property type="match status" value="1"/>
</dbReference>
<dbReference type="InterPro" id="IPR011650">
    <property type="entry name" value="Peptidase_M20_dimer"/>
</dbReference>
<dbReference type="Gene3D" id="3.40.630.10">
    <property type="entry name" value="Zn peptidases"/>
    <property type="match status" value="2"/>
</dbReference>
<dbReference type="FunFam" id="3.40.630.10:FF:000015">
    <property type="entry name" value="Aminoacyl-histidine dipeptidase PepD"/>
    <property type="match status" value="1"/>
</dbReference>
<evidence type="ECO:0000256" key="8">
    <source>
        <dbReference type="ARBA" id="ARBA00023285"/>
    </source>
</evidence>
<comment type="cofactor">
    <cofactor evidence="1">
        <name>Co(2+)</name>
        <dbReference type="ChEBI" id="CHEBI:48828"/>
    </cofactor>
</comment>
<evidence type="ECO:0000256" key="5">
    <source>
        <dbReference type="ARBA" id="ARBA00022801"/>
    </source>
</evidence>
<evidence type="ECO:0000256" key="6">
    <source>
        <dbReference type="ARBA" id="ARBA00022833"/>
    </source>
</evidence>
<dbReference type="Pfam" id="PF01546">
    <property type="entry name" value="Peptidase_M20"/>
    <property type="match status" value="1"/>
</dbReference>
<dbReference type="SUPFAM" id="SSF53187">
    <property type="entry name" value="Zn-dependent exopeptidases"/>
    <property type="match status" value="1"/>
</dbReference>
<evidence type="ECO:0000256" key="3">
    <source>
        <dbReference type="ARBA" id="ARBA00022670"/>
    </source>
</evidence>
<proteinExistence type="inferred from homology"/>
<evidence type="ECO:0000313" key="19">
    <source>
        <dbReference type="EMBL" id="KXA29655.1"/>
    </source>
</evidence>
<evidence type="ECO:0000256" key="2">
    <source>
        <dbReference type="ARBA" id="ARBA00001947"/>
    </source>
</evidence>
<keyword evidence="4" id="KW-0479">Metal-binding</keyword>
<dbReference type="GO" id="GO:0005829">
    <property type="term" value="C:cytosol"/>
    <property type="evidence" value="ECO:0007669"/>
    <property type="project" value="TreeGrafter"/>
</dbReference>
<name>A0A133PM85_9FIRM</name>
<dbReference type="EMBL" id="LRQE01000034">
    <property type="protein sequence ID" value="KXA29655.1"/>
    <property type="molecule type" value="Genomic_DNA"/>
</dbReference>
<evidence type="ECO:0000256" key="9">
    <source>
        <dbReference type="ARBA" id="ARBA00036421"/>
    </source>
</evidence>
<keyword evidence="3" id="KW-0645">Protease</keyword>
<evidence type="ECO:0000256" key="11">
    <source>
        <dbReference type="ARBA" id="ARBA00044252"/>
    </source>
</evidence>
<evidence type="ECO:0000256" key="1">
    <source>
        <dbReference type="ARBA" id="ARBA00001941"/>
    </source>
</evidence>
<keyword evidence="7" id="KW-0482">Metalloprotease</keyword>
<dbReference type="InterPro" id="IPR001160">
    <property type="entry name" value="Peptidase_M20C"/>
</dbReference>
<dbReference type="PIRSF" id="PIRSF016599">
    <property type="entry name" value="Xaa-His_dipept"/>
    <property type="match status" value="1"/>
</dbReference>
<dbReference type="GO" id="GO:0070573">
    <property type="term" value="F:metallodipeptidase activity"/>
    <property type="evidence" value="ECO:0007669"/>
    <property type="project" value="TreeGrafter"/>
</dbReference>
<organism evidence="19">
    <name type="scientific">Peptoniphilus harei</name>
    <dbReference type="NCBI Taxonomy" id="54005"/>
    <lineage>
        <taxon>Bacteria</taxon>
        <taxon>Bacillati</taxon>
        <taxon>Bacillota</taxon>
        <taxon>Tissierellia</taxon>
        <taxon>Tissierellales</taxon>
        <taxon>Peptoniphilaceae</taxon>
        <taxon>Peptoniphilus</taxon>
    </lineage>
</organism>
<comment type="similarity">
    <text evidence="12">Belongs to the peptidase M20C family.</text>
</comment>
<evidence type="ECO:0000256" key="13">
    <source>
        <dbReference type="ARBA" id="ARBA00071271"/>
    </source>
</evidence>
<dbReference type="CDD" id="cd03890">
    <property type="entry name" value="M20_pepD"/>
    <property type="match status" value="1"/>
</dbReference>
<keyword evidence="8" id="KW-0170">Cobalt</keyword>
<sequence>MKNKDTLLENRTFYYFDKLTKIPRCSFEEEKIRDYLISFAKDHNLEYRTDTIGNVVIVKEATEGYEDVDSIILQGHMDMVCEKTPECTIDFSKDSIKYEIDGDLIIARETTLGADNGIAVAMTLALLESDEYKHPKIEALFTVNEESGMTGAGNLEKGMVTSKRLLNIDSETEGVGCISCAGAERDLLKLKKEFKDLDRDKTIYEVIVNGLKGGHSGQEIQVGLGNAVKILGRSLYSLFQKVDGDLIEIEGGAKPNAIPRYARALVAVKDDDIKKVQDVIVELNSEFVTELGKVDPDVRLNFEKSKETCDKAFTDDLKNRIVDLINLLPNGVIAMSKNIPGLVETSVNVGVIENHEDEVHIISNIRSSVSSAKEYIGSVNKIAAKNLGAEVEIITKYPAWEYKEVSPLREVAKEAYKEVSGKEFKLEAIHAGLECGIFVETIGDIDMLSIGPNMKGVHAPGEHLSISSTERVFDFLIKILEKLK</sequence>
<reference evidence="19 20" key="1">
    <citation type="submission" date="2016-01" db="EMBL/GenBank/DDBJ databases">
        <authorList>
            <person name="Oliw E.H."/>
        </authorList>
    </citation>
    <scope>NUCLEOTIDE SEQUENCE [LARGE SCALE GENOMIC DNA]</scope>
    <source>
        <strain evidence="19 20">CMW7756A</strain>
    </source>
</reference>
<dbReference type="PANTHER" id="PTHR43501:SF1">
    <property type="entry name" value="CYTOSOL NON-SPECIFIC DIPEPTIDASE"/>
    <property type="match status" value="1"/>
</dbReference>
<dbReference type="Proteomes" id="UP000070174">
    <property type="component" value="Unassembled WGS sequence"/>
</dbReference>
<comment type="caution">
    <text evidence="19">The sequence shown here is derived from an EMBL/GenBank/DDBJ whole genome shotgun (WGS) entry which is preliminary data.</text>
</comment>
<protein>
    <recommendedName>
        <fullName evidence="13">Cytosol non-specific dipeptidase</fullName>
        <ecNumber evidence="10">3.4.13.18</ecNumber>
    </recommendedName>
    <alternativeName>
        <fullName evidence="16">Aminoacyl-histidine dipeptidase</fullName>
    </alternativeName>
    <alternativeName>
        <fullName evidence="15">Beta-alanyl-histidine dipeptidase</fullName>
    </alternativeName>
    <alternativeName>
        <fullName evidence="14">Carnosinase</fullName>
    </alternativeName>
    <alternativeName>
        <fullName evidence="11">Peptidase D</fullName>
    </alternativeName>
    <alternativeName>
        <fullName evidence="17">Xaa-His dipeptidase</fullName>
    </alternativeName>
</protein>
<dbReference type="EC" id="3.4.13.18" evidence="10"/>
<comment type="cofactor">
    <cofactor evidence="2">
        <name>Zn(2+)</name>
        <dbReference type="ChEBI" id="CHEBI:29105"/>
    </cofactor>
</comment>
<evidence type="ECO:0000256" key="4">
    <source>
        <dbReference type="ARBA" id="ARBA00022723"/>
    </source>
</evidence>
<dbReference type="InterPro" id="IPR002933">
    <property type="entry name" value="Peptidase_M20"/>
</dbReference>
<evidence type="ECO:0000256" key="10">
    <source>
        <dbReference type="ARBA" id="ARBA00038976"/>
    </source>
</evidence>
<dbReference type="AlphaFoldDB" id="A0A133PM85"/>
<dbReference type="PRINTS" id="PR00934">
    <property type="entry name" value="XHISDIPTASE"/>
</dbReference>
<feature type="domain" description="Peptidase M20 dimerisation" evidence="18">
    <location>
        <begin position="210"/>
        <end position="291"/>
    </location>
</feature>
<evidence type="ECO:0000259" key="18">
    <source>
        <dbReference type="Pfam" id="PF07687"/>
    </source>
</evidence>
<keyword evidence="5" id="KW-0378">Hydrolase</keyword>